<sequence>MCRWQCAFPGGLFVWAGTHRYVPVCVGANLPSQEAYSCGPVPTGMYRYVSVPICLPRRLIRVGRYPPVCTGMCRCQSASPGGLFVWAGTHRYVPVCVGANLPPQE</sequence>
<keyword evidence="2" id="KW-1185">Reference proteome</keyword>
<dbReference type="AlphaFoldDB" id="A0A6A4AUF2"/>
<proteinExistence type="predicted"/>
<protein>
    <submittedName>
        <fullName evidence="1">Uncharacterized protein</fullName>
    </submittedName>
</protein>
<organism evidence="1 2">
    <name type="scientific">Phytophthora rubi</name>
    <dbReference type="NCBI Taxonomy" id="129364"/>
    <lineage>
        <taxon>Eukaryota</taxon>
        <taxon>Sar</taxon>
        <taxon>Stramenopiles</taxon>
        <taxon>Oomycota</taxon>
        <taxon>Peronosporomycetes</taxon>
        <taxon>Peronosporales</taxon>
        <taxon>Peronosporaceae</taxon>
        <taxon>Phytophthora</taxon>
    </lineage>
</organism>
<name>A0A6A4AUF2_9STRA</name>
<evidence type="ECO:0000313" key="2">
    <source>
        <dbReference type="Proteomes" id="UP000434957"/>
    </source>
</evidence>
<feature type="non-terminal residue" evidence="1">
    <location>
        <position position="105"/>
    </location>
</feature>
<evidence type="ECO:0000313" key="1">
    <source>
        <dbReference type="EMBL" id="KAE9262129.1"/>
    </source>
</evidence>
<dbReference type="EMBL" id="QXFT01009823">
    <property type="protein sequence ID" value="KAE9262129.1"/>
    <property type="molecule type" value="Genomic_DNA"/>
</dbReference>
<accession>A0A6A4AUF2</accession>
<reference evidence="1 2" key="1">
    <citation type="submission" date="2018-08" db="EMBL/GenBank/DDBJ databases">
        <title>Genomic investigation of the strawberry pathogen Phytophthora fragariae indicates pathogenicity is determined by transcriptional variation in three key races.</title>
        <authorList>
            <person name="Adams T.M."/>
            <person name="Armitage A.D."/>
            <person name="Sobczyk M.K."/>
            <person name="Bates H.J."/>
            <person name="Dunwell J.M."/>
            <person name="Nellist C.F."/>
            <person name="Harrison R.J."/>
        </authorList>
    </citation>
    <scope>NUCLEOTIDE SEQUENCE [LARGE SCALE GENOMIC DNA]</scope>
    <source>
        <strain evidence="1 2">SCRP333</strain>
    </source>
</reference>
<dbReference type="Proteomes" id="UP000434957">
    <property type="component" value="Unassembled WGS sequence"/>
</dbReference>
<gene>
    <name evidence="1" type="ORF">PR003_g33655</name>
</gene>
<comment type="caution">
    <text evidence="1">The sequence shown here is derived from an EMBL/GenBank/DDBJ whole genome shotgun (WGS) entry which is preliminary data.</text>
</comment>